<feature type="compositionally biased region" description="Low complexity" evidence="1">
    <location>
        <begin position="49"/>
        <end position="62"/>
    </location>
</feature>
<dbReference type="SUPFAM" id="SSF46934">
    <property type="entry name" value="UBA-like"/>
    <property type="match status" value="1"/>
</dbReference>
<dbReference type="EMBL" id="NJEU01000612">
    <property type="protein sequence ID" value="PHH72112.1"/>
    <property type="molecule type" value="Genomic_DNA"/>
</dbReference>
<feature type="compositionally biased region" description="Low complexity" evidence="1">
    <location>
        <begin position="213"/>
        <end position="224"/>
    </location>
</feature>
<feature type="compositionally biased region" description="Basic and acidic residues" evidence="1">
    <location>
        <begin position="408"/>
        <end position="427"/>
    </location>
</feature>
<reference evidence="3 4" key="1">
    <citation type="submission" date="2017-06" db="EMBL/GenBank/DDBJ databases">
        <title>Ant-infecting Ophiocordyceps genomes reveal a high diversity of potential behavioral manipulation genes and a possible major role for enterotoxins.</title>
        <authorList>
            <person name="De Bekker C."/>
            <person name="Evans H.C."/>
            <person name="Brachmann A."/>
            <person name="Hughes D.P."/>
        </authorList>
    </citation>
    <scope>NUCLEOTIDE SEQUENCE [LARGE SCALE GENOMIC DNA]</scope>
    <source>
        <strain evidence="3 4">1348a</strain>
    </source>
</reference>
<dbReference type="GO" id="GO:0030276">
    <property type="term" value="F:clathrin binding"/>
    <property type="evidence" value="ECO:0007669"/>
    <property type="project" value="TreeGrafter"/>
</dbReference>
<dbReference type="FunFam" id="1.25.40.10:FF:000354">
    <property type="entry name" value="UBA domain-containing protein 7"/>
    <property type="match status" value="1"/>
</dbReference>
<organism evidence="3 4">
    <name type="scientific">Ophiocordyceps australis</name>
    <dbReference type="NCBI Taxonomy" id="1399860"/>
    <lineage>
        <taxon>Eukaryota</taxon>
        <taxon>Fungi</taxon>
        <taxon>Dikarya</taxon>
        <taxon>Ascomycota</taxon>
        <taxon>Pezizomycotina</taxon>
        <taxon>Sordariomycetes</taxon>
        <taxon>Hypocreomycetidae</taxon>
        <taxon>Hypocreales</taxon>
        <taxon>Ophiocordycipitaceae</taxon>
        <taxon>Ophiocordyceps</taxon>
    </lineage>
</organism>
<dbReference type="PANTHER" id="PTHR23172">
    <property type="entry name" value="AUXILIN/CYCLIN G-ASSOCIATED KINASE-RELATED"/>
    <property type="match status" value="1"/>
</dbReference>
<dbReference type="Proteomes" id="UP000224854">
    <property type="component" value="Unassembled WGS sequence"/>
</dbReference>
<dbReference type="OrthoDB" id="1717591at2759"/>
<feature type="compositionally biased region" description="Low complexity" evidence="1">
    <location>
        <begin position="747"/>
        <end position="759"/>
    </location>
</feature>
<name>A0A2C5YXN1_9HYPO</name>
<dbReference type="GO" id="GO:0072318">
    <property type="term" value="P:clathrin coat disassembly"/>
    <property type="evidence" value="ECO:0007669"/>
    <property type="project" value="TreeGrafter"/>
</dbReference>
<feature type="compositionally biased region" description="Polar residues" evidence="1">
    <location>
        <begin position="121"/>
        <end position="139"/>
    </location>
</feature>
<dbReference type="PANTHER" id="PTHR23172:SF19">
    <property type="entry name" value="J DOMAIN-CONTAINING PROTEIN"/>
    <property type="match status" value="1"/>
</dbReference>
<feature type="compositionally biased region" description="Polar residues" evidence="1">
    <location>
        <begin position="482"/>
        <end position="491"/>
    </location>
</feature>
<dbReference type="PROSITE" id="PS50030">
    <property type="entry name" value="UBA"/>
    <property type="match status" value="1"/>
</dbReference>
<feature type="compositionally biased region" description="Polar residues" evidence="1">
    <location>
        <begin position="269"/>
        <end position="278"/>
    </location>
</feature>
<dbReference type="InterPro" id="IPR009060">
    <property type="entry name" value="UBA-like_sf"/>
</dbReference>
<feature type="compositionally biased region" description="Low complexity" evidence="1">
    <location>
        <begin position="560"/>
        <end position="569"/>
    </location>
</feature>
<dbReference type="Gene3D" id="1.10.287.110">
    <property type="entry name" value="DnaJ domain"/>
    <property type="match status" value="1"/>
</dbReference>
<dbReference type="SUPFAM" id="SSF46565">
    <property type="entry name" value="Chaperone J-domain"/>
    <property type="match status" value="1"/>
</dbReference>
<gene>
    <name evidence="3" type="ORF">CDD82_6171</name>
</gene>
<dbReference type="InterPro" id="IPR011990">
    <property type="entry name" value="TPR-like_helical_dom_sf"/>
</dbReference>
<evidence type="ECO:0000313" key="4">
    <source>
        <dbReference type="Proteomes" id="UP000224854"/>
    </source>
</evidence>
<feature type="compositionally biased region" description="Pro residues" evidence="1">
    <location>
        <begin position="18"/>
        <end position="34"/>
    </location>
</feature>
<feature type="domain" description="UBA" evidence="2">
    <location>
        <begin position="288"/>
        <end position="330"/>
    </location>
</feature>
<dbReference type="Gene3D" id="1.10.8.10">
    <property type="entry name" value="DNA helicase RuvA subunit, C-terminal domain"/>
    <property type="match status" value="1"/>
</dbReference>
<evidence type="ECO:0000313" key="3">
    <source>
        <dbReference type="EMBL" id="PHH72112.1"/>
    </source>
</evidence>
<dbReference type="InterPro" id="IPR015940">
    <property type="entry name" value="UBA"/>
</dbReference>
<dbReference type="SUPFAM" id="SSF48452">
    <property type="entry name" value="TPR-like"/>
    <property type="match status" value="1"/>
</dbReference>
<dbReference type="GO" id="GO:0005737">
    <property type="term" value="C:cytoplasm"/>
    <property type="evidence" value="ECO:0007669"/>
    <property type="project" value="TreeGrafter"/>
</dbReference>
<comment type="caution">
    <text evidence="3">The sequence shown here is derived from an EMBL/GenBank/DDBJ whole genome shotgun (WGS) entry which is preliminary data.</text>
</comment>
<feature type="region of interest" description="Disordered" evidence="1">
    <location>
        <begin position="86"/>
        <end position="370"/>
    </location>
</feature>
<dbReference type="GO" id="GO:0072583">
    <property type="term" value="P:clathrin-dependent endocytosis"/>
    <property type="evidence" value="ECO:0007669"/>
    <property type="project" value="TreeGrafter"/>
</dbReference>
<feature type="region of interest" description="Disordered" evidence="1">
    <location>
        <begin position="1"/>
        <end position="62"/>
    </location>
</feature>
<dbReference type="GO" id="GO:0031982">
    <property type="term" value="C:vesicle"/>
    <property type="evidence" value="ECO:0007669"/>
    <property type="project" value="TreeGrafter"/>
</dbReference>
<feature type="compositionally biased region" description="Basic and acidic residues" evidence="1">
    <location>
        <begin position="492"/>
        <end position="503"/>
    </location>
</feature>
<proteinExistence type="predicted"/>
<feature type="compositionally biased region" description="Basic and acidic residues" evidence="1">
    <location>
        <begin position="283"/>
        <end position="293"/>
    </location>
</feature>
<evidence type="ECO:0000259" key="2">
    <source>
        <dbReference type="PROSITE" id="PS50030"/>
    </source>
</evidence>
<keyword evidence="4" id="KW-1185">Reference proteome</keyword>
<accession>A0A2C5YXN1</accession>
<dbReference type="AlphaFoldDB" id="A0A2C5YXN1"/>
<feature type="region of interest" description="Disordered" evidence="1">
    <location>
        <begin position="725"/>
        <end position="770"/>
    </location>
</feature>
<dbReference type="Gene3D" id="1.25.40.10">
    <property type="entry name" value="Tetratricopeptide repeat domain"/>
    <property type="match status" value="1"/>
</dbReference>
<dbReference type="Pfam" id="PF22562">
    <property type="entry name" value="UBA_7"/>
    <property type="match status" value="1"/>
</dbReference>
<feature type="compositionally biased region" description="Basic and acidic residues" evidence="1">
    <location>
        <begin position="91"/>
        <end position="105"/>
    </location>
</feature>
<feature type="region of interest" description="Disordered" evidence="1">
    <location>
        <begin position="385"/>
        <end position="578"/>
    </location>
</feature>
<dbReference type="FunFam" id="1.10.287.110:FF:000002">
    <property type="entry name" value="putative tyrosine-protein phosphatase auxilin isoform X2"/>
    <property type="match status" value="1"/>
</dbReference>
<sequence>MDDLSSLDWSKPAGGRQPQPPSSSPYPSLRPTPSPLASGRSTPASLQGPAASMPKAAASKTAQDSFSNLVNFGSTKATQNMTLAQRQAQLEAERQQKEADRRRQLETQFGNAQQWDALESRTFTSSPNFHQPAASNGTKVDNDDDDIFAAFNKDTKVDKASHYPPPESSRSTPVDGTKLDLAKPESWNQDMGSKPASSHLDDDDPFGLNQLNPSAVAPAVSSDVADADDFLGDLGRPVDEVRNKHRQTAQPEAGKPIEDSDSSSSSEDYTQARQQSKAPQRPESSKSDAHDKALAQLIDYGFSPDDARRALIESGSGPNAQAAANWLLDEAHRKTKQKSLARNPAGSSRDASQSRRRGAEEADFGKSAAAVGTSFFKTANSLWKTGQKKMQQAVAEFQQEGEASQPKWMRDAQAHSRHESRPAKSDVTDEALALEVGAVRKTSRGTSRQPAEANPASGAQPRPSSNSPLGVHGRESPAPRWQQPQRPSRTVPESRSRLDRLAAADDSFSSHVTAHRGRRPAAPPKPRNDNADPNLLLNSQAPIPSRPLPQRPAPNSESSPATRPRATPRPVRHVPPLDSSLLQTSTRHRLEGTAHFKRGDYATAHSSYSLSMSRIPTEHPLMIVLLTNRALTALKTGEPKQAVQDADQALKLIGPGKGTGESVAVKSENGQDEDRDMKELYGKALSRKAEALEQMERWTDAGVLWQSCVEDGVGGATAVKGRQRCQNAVAPKPQPAAKPAAKPRPKPSAAASLAPQKSSEAVTRLREANKAAAKEDDEKFVLSEKVDARVAAWRDGKRDNLRALLGSLDKVLWENSGWKGVGMHELVMANKVKVVYMKAIAKTHPDKLPQDASTEVRLIAGLVFSTLNEGWDKFKTENGL</sequence>
<dbReference type="InterPro" id="IPR036869">
    <property type="entry name" value="J_dom_sf"/>
</dbReference>
<protein>
    <recommendedName>
        <fullName evidence="2">UBA domain-containing protein</fullName>
    </recommendedName>
</protein>
<evidence type="ECO:0000256" key="1">
    <source>
        <dbReference type="SAM" id="MobiDB-lite"/>
    </source>
</evidence>